<keyword evidence="9" id="KW-0479">Metal-binding</keyword>
<dbReference type="AlphaFoldDB" id="A0A8H2QST0"/>
<evidence type="ECO:0000256" key="4">
    <source>
        <dbReference type="ARBA" id="ARBA00022485"/>
    </source>
</evidence>
<evidence type="ECO:0000256" key="5">
    <source>
        <dbReference type="ARBA" id="ARBA00022490"/>
    </source>
</evidence>
<sequence length="425" mass="49109">MTLGCKVNAYESEAMLELFKKAGYTVHNDPEEVSDIYIINTCTVTNLSDRKSRQFIRRSKRANPQAVVAVVGCYAQTSPDQVEAMEDVDLVMGTKDRNKIVDYVEEILTKRQKIVHVTDSSKHREFESFFIEDQKDHTRAYVKIQDGCNQFCSYCIIPYARGPIRSRDPQETLEEIQSLVDRGYQEVILTGIHVASYGVDLGEIRLIDLIERIARIPGLRRIRLSSVDPRLVTEDFIQRLQATGKVCDHFHLSMQHASNKILRAMNRKYSQEEFFEKTEIIRKYMPYAGLTTDCIVGFPGEEEEDFEILKDFVKKVAFSRIHVFPYSPREGTKAAGMKQIDGNIKQMRSKALMEVGEELSLDFIEQNRNRDLEVLFEKEERGLYHGYTTNYIRVAASSQENLTNKIYHGTIKDKTVEPVEFQIRR</sequence>
<dbReference type="Proteomes" id="UP000377798">
    <property type="component" value="Unassembled WGS sequence"/>
</dbReference>
<evidence type="ECO:0000256" key="10">
    <source>
        <dbReference type="ARBA" id="ARBA00023004"/>
    </source>
</evidence>
<dbReference type="EMBL" id="CAACYI010000001">
    <property type="protein sequence ID" value="VFB16195.1"/>
    <property type="molecule type" value="Genomic_DNA"/>
</dbReference>
<evidence type="ECO:0000256" key="12">
    <source>
        <dbReference type="ARBA" id="ARBA00031213"/>
    </source>
</evidence>
<organism evidence="18 19">
    <name type="scientific">Urinicoccus massiliensis</name>
    <dbReference type="NCBI Taxonomy" id="1723382"/>
    <lineage>
        <taxon>Bacteria</taxon>
        <taxon>Bacillati</taxon>
        <taxon>Bacillota</taxon>
        <taxon>Tissierellia</taxon>
        <taxon>Tissierellales</taxon>
        <taxon>Peptoniphilaceae</taxon>
        <taxon>Urinicoccus</taxon>
    </lineage>
</organism>
<dbReference type="InterPro" id="IPR058240">
    <property type="entry name" value="rSAM_sf"/>
</dbReference>
<dbReference type="SFLD" id="SFLDF00295">
    <property type="entry name" value="threonylcarbamoyladenosine_tRN"/>
    <property type="match status" value="1"/>
</dbReference>
<evidence type="ECO:0000256" key="8">
    <source>
        <dbReference type="ARBA" id="ARBA00022694"/>
    </source>
</evidence>
<dbReference type="SMART" id="SM00729">
    <property type="entry name" value="Elp3"/>
    <property type="match status" value="1"/>
</dbReference>
<dbReference type="SUPFAM" id="SSF102114">
    <property type="entry name" value="Radical SAM enzymes"/>
    <property type="match status" value="1"/>
</dbReference>
<keyword evidence="5" id="KW-0963">Cytoplasm</keyword>
<dbReference type="GO" id="GO:0051539">
    <property type="term" value="F:4 iron, 4 sulfur cluster binding"/>
    <property type="evidence" value="ECO:0007669"/>
    <property type="project" value="UniProtKB-KW"/>
</dbReference>
<evidence type="ECO:0000256" key="11">
    <source>
        <dbReference type="ARBA" id="ARBA00023014"/>
    </source>
</evidence>
<dbReference type="InterPro" id="IPR020612">
    <property type="entry name" value="Methylthiotransferase_CS"/>
</dbReference>
<dbReference type="PROSITE" id="PS51449">
    <property type="entry name" value="MTTASE_N"/>
    <property type="match status" value="1"/>
</dbReference>
<dbReference type="Pfam" id="PF04055">
    <property type="entry name" value="Radical_SAM"/>
    <property type="match status" value="1"/>
</dbReference>
<evidence type="ECO:0000313" key="18">
    <source>
        <dbReference type="EMBL" id="VFB16195.1"/>
    </source>
</evidence>
<dbReference type="InterPro" id="IPR005840">
    <property type="entry name" value="Ribosomal_uS12_MeSTrfase_RimO"/>
</dbReference>
<dbReference type="Gene3D" id="3.40.50.12160">
    <property type="entry name" value="Methylthiotransferase, N-terminal domain"/>
    <property type="match status" value="1"/>
</dbReference>
<feature type="domain" description="Radical SAM core" evidence="17">
    <location>
        <begin position="134"/>
        <end position="362"/>
    </location>
</feature>
<keyword evidence="7" id="KW-0949">S-adenosyl-L-methionine</keyword>
<dbReference type="InterPro" id="IPR023404">
    <property type="entry name" value="rSAM_horseshoe"/>
</dbReference>
<keyword evidence="8" id="KW-0819">tRNA processing</keyword>
<dbReference type="SFLD" id="SFLDG01082">
    <property type="entry name" value="B12-binding_domain_containing"/>
    <property type="match status" value="1"/>
</dbReference>
<dbReference type="PROSITE" id="PS51918">
    <property type="entry name" value="RADICAL_SAM"/>
    <property type="match status" value="1"/>
</dbReference>
<evidence type="ECO:0000259" key="17">
    <source>
        <dbReference type="PROSITE" id="PS51918"/>
    </source>
</evidence>
<comment type="catalytic activity">
    <reaction evidence="13">
        <text>N(6)-L-threonylcarbamoyladenosine(37) in tRNA + (sulfur carrier)-SH + AH2 + 2 S-adenosyl-L-methionine = 2-methylsulfanyl-N(6)-L-threonylcarbamoyladenosine(37) in tRNA + (sulfur carrier)-H + 5'-deoxyadenosine + L-methionine + A + S-adenosyl-L-homocysteine + 2 H(+)</text>
        <dbReference type="Rhea" id="RHEA:37075"/>
        <dbReference type="Rhea" id="RHEA-COMP:10163"/>
        <dbReference type="Rhea" id="RHEA-COMP:11092"/>
        <dbReference type="Rhea" id="RHEA-COMP:14737"/>
        <dbReference type="Rhea" id="RHEA-COMP:14739"/>
        <dbReference type="ChEBI" id="CHEBI:13193"/>
        <dbReference type="ChEBI" id="CHEBI:15378"/>
        <dbReference type="ChEBI" id="CHEBI:17319"/>
        <dbReference type="ChEBI" id="CHEBI:17499"/>
        <dbReference type="ChEBI" id="CHEBI:29917"/>
        <dbReference type="ChEBI" id="CHEBI:57844"/>
        <dbReference type="ChEBI" id="CHEBI:57856"/>
        <dbReference type="ChEBI" id="CHEBI:59789"/>
        <dbReference type="ChEBI" id="CHEBI:64428"/>
        <dbReference type="ChEBI" id="CHEBI:74418"/>
        <dbReference type="ChEBI" id="CHEBI:74420"/>
        <dbReference type="EC" id="2.8.4.5"/>
    </reaction>
</comment>
<dbReference type="PANTHER" id="PTHR43837">
    <property type="entry name" value="RIBOSOMAL PROTEIN S12 METHYLTHIOTRANSFERASE RIMO"/>
    <property type="match status" value="1"/>
</dbReference>
<dbReference type="FunFam" id="3.40.50.12160:FF:000004">
    <property type="entry name" value="Threonylcarbamoyladenosine tRNA methylthiotransferase MtaB"/>
    <property type="match status" value="1"/>
</dbReference>
<evidence type="ECO:0000256" key="3">
    <source>
        <dbReference type="ARBA" id="ARBA00013273"/>
    </source>
</evidence>
<name>A0A8H2QST0_9FIRM</name>
<evidence type="ECO:0000256" key="2">
    <source>
        <dbReference type="ARBA" id="ARBA00002399"/>
    </source>
</evidence>
<comment type="caution">
    <text evidence="18">The sequence shown here is derived from an EMBL/GenBank/DDBJ whole genome shotgun (WGS) entry which is preliminary data.</text>
</comment>
<comment type="function">
    <text evidence="2">Catalyzes the methylthiolation of N6-threonylcarbamoyladenosine (t(6)A), leading to the formation of 2-methylthio-N6-threonylcarbamoyladenosine (ms(2)t(6)A) at position 37 in tRNAs that read codons beginning with adenine.</text>
</comment>
<dbReference type="NCBIfam" id="TIGR00089">
    <property type="entry name" value="MiaB/RimO family radical SAM methylthiotransferase"/>
    <property type="match status" value="1"/>
</dbReference>
<evidence type="ECO:0000259" key="16">
    <source>
        <dbReference type="PROSITE" id="PS51449"/>
    </source>
</evidence>
<dbReference type="EC" id="2.8.4.5" evidence="3"/>
<comment type="similarity">
    <text evidence="14">Belongs to the methylthiotransferase family. MtaB subfamily.</text>
</comment>
<evidence type="ECO:0000256" key="9">
    <source>
        <dbReference type="ARBA" id="ARBA00022723"/>
    </source>
</evidence>
<evidence type="ECO:0000256" key="14">
    <source>
        <dbReference type="ARBA" id="ARBA00061574"/>
    </source>
</evidence>
<keyword evidence="4" id="KW-0004">4Fe-4S</keyword>
<dbReference type="GO" id="GO:0035598">
    <property type="term" value="F:tRNA (N(6)-L-threonylcarbamoyladenosine(37)-C(2))-methylthiotransferase activity"/>
    <property type="evidence" value="ECO:0007669"/>
    <property type="project" value="UniProtKB-EC"/>
</dbReference>
<evidence type="ECO:0000256" key="6">
    <source>
        <dbReference type="ARBA" id="ARBA00022679"/>
    </source>
</evidence>
<evidence type="ECO:0000256" key="7">
    <source>
        <dbReference type="ARBA" id="ARBA00022691"/>
    </source>
</evidence>
<gene>
    <name evidence="18" type="primary">miaB_1</name>
    <name evidence="18" type="ORF">NCTC13150_00713</name>
</gene>
<dbReference type="InterPro" id="IPR013848">
    <property type="entry name" value="Methylthiotransferase_N"/>
</dbReference>
<keyword evidence="10" id="KW-0408">Iron</keyword>
<dbReference type="InterPro" id="IPR038135">
    <property type="entry name" value="Methylthiotransferase_N_sf"/>
</dbReference>
<dbReference type="PROSITE" id="PS01278">
    <property type="entry name" value="MTTASE_RADICAL"/>
    <property type="match status" value="1"/>
</dbReference>
<feature type="domain" description="MTTase N-terminal" evidence="16">
    <location>
        <begin position="1"/>
        <end position="109"/>
    </location>
</feature>
<dbReference type="InterPro" id="IPR006467">
    <property type="entry name" value="MiaB-like_bact"/>
</dbReference>
<dbReference type="InterPro" id="IPR006638">
    <property type="entry name" value="Elp3/MiaA/NifB-like_rSAM"/>
</dbReference>
<keyword evidence="6 18" id="KW-0808">Transferase</keyword>
<dbReference type="PANTHER" id="PTHR43837:SF1">
    <property type="entry name" value="RIBOSOMAL PROTEIN US12 METHYLTHIOTRANSFERASE RIMO"/>
    <property type="match status" value="1"/>
</dbReference>
<dbReference type="GO" id="GO:0046872">
    <property type="term" value="F:metal ion binding"/>
    <property type="evidence" value="ECO:0007669"/>
    <property type="project" value="UniProtKB-KW"/>
</dbReference>
<evidence type="ECO:0000313" key="19">
    <source>
        <dbReference type="Proteomes" id="UP000377798"/>
    </source>
</evidence>
<dbReference type="FunFam" id="3.80.30.20:FF:000001">
    <property type="entry name" value="tRNA-2-methylthio-N(6)-dimethylallyladenosine synthase 2"/>
    <property type="match status" value="1"/>
</dbReference>
<dbReference type="SFLD" id="SFLDG01061">
    <property type="entry name" value="methylthiotransferase"/>
    <property type="match status" value="1"/>
</dbReference>
<evidence type="ECO:0000256" key="1">
    <source>
        <dbReference type="ARBA" id="ARBA00001966"/>
    </source>
</evidence>
<dbReference type="CDD" id="cd01335">
    <property type="entry name" value="Radical_SAM"/>
    <property type="match status" value="1"/>
</dbReference>
<evidence type="ECO:0000256" key="13">
    <source>
        <dbReference type="ARBA" id="ARBA00051661"/>
    </source>
</evidence>
<dbReference type="InterPro" id="IPR005839">
    <property type="entry name" value="Methylthiotransferase"/>
</dbReference>
<accession>A0A8H2QST0</accession>
<dbReference type="InterPro" id="IPR034557">
    <property type="entry name" value="ThrcA_tRNA_MEthiotransferase"/>
</dbReference>
<dbReference type="NCBIfam" id="TIGR01579">
    <property type="entry name" value="MiaB-like-C"/>
    <property type="match status" value="1"/>
</dbReference>
<reference evidence="18 19" key="1">
    <citation type="submission" date="2019-02" db="EMBL/GenBank/DDBJ databases">
        <authorList>
            <consortium name="Pathogen Informatics"/>
        </authorList>
    </citation>
    <scope>NUCLEOTIDE SEQUENCE [LARGE SCALE GENOMIC DNA]</scope>
    <source>
        <strain evidence="18 19">3012STDY7089603</strain>
    </source>
</reference>
<dbReference type="Gene3D" id="3.80.30.20">
    <property type="entry name" value="tm_1862 like domain"/>
    <property type="match status" value="1"/>
</dbReference>
<dbReference type="Pfam" id="PF00919">
    <property type="entry name" value="UPF0004"/>
    <property type="match status" value="1"/>
</dbReference>
<protein>
    <recommendedName>
        <fullName evidence="15">Threonylcarbamoyladenosine tRNA methylthiotransferase MtaB</fullName>
        <ecNumber evidence="3">2.8.4.5</ecNumber>
    </recommendedName>
    <alternativeName>
        <fullName evidence="12">tRNA-t(6)A37 methylthiotransferase</fullName>
    </alternativeName>
</protein>
<evidence type="ECO:0000256" key="15">
    <source>
        <dbReference type="ARBA" id="ARBA00069898"/>
    </source>
</evidence>
<dbReference type="GO" id="GO:0005829">
    <property type="term" value="C:cytosol"/>
    <property type="evidence" value="ECO:0007669"/>
    <property type="project" value="TreeGrafter"/>
</dbReference>
<dbReference type="RefSeq" id="WP_258182312.1">
    <property type="nucleotide sequence ID" value="NZ_CAACYI010000001.1"/>
</dbReference>
<keyword evidence="11" id="KW-0411">Iron-sulfur</keyword>
<comment type="cofactor">
    <cofactor evidence="1">
        <name>[4Fe-4S] cluster</name>
        <dbReference type="ChEBI" id="CHEBI:49883"/>
    </cofactor>
</comment>
<proteinExistence type="inferred from homology"/>
<dbReference type="GO" id="GO:0035599">
    <property type="term" value="F:aspartic acid methylthiotransferase activity"/>
    <property type="evidence" value="ECO:0007669"/>
    <property type="project" value="TreeGrafter"/>
</dbReference>
<dbReference type="SFLD" id="SFLDS00029">
    <property type="entry name" value="Radical_SAM"/>
    <property type="match status" value="1"/>
</dbReference>
<dbReference type="InterPro" id="IPR007197">
    <property type="entry name" value="rSAM"/>
</dbReference>
<keyword evidence="19" id="KW-1185">Reference proteome</keyword>